<organism evidence="2 3">
    <name type="scientific">Hypsibius exemplaris</name>
    <name type="common">Freshwater tardigrade</name>
    <dbReference type="NCBI Taxonomy" id="2072580"/>
    <lineage>
        <taxon>Eukaryota</taxon>
        <taxon>Metazoa</taxon>
        <taxon>Ecdysozoa</taxon>
        <taxon>Tardigrada</taxon>
        <taxon>Eutardigrada</taxon>
        <taxon>Parachela</taxon>
        <taxon>Hypsibioidea</taxon>
        <taxon>Hypsibiidae</taxon>
        <taxon>Hypsibius</taxon>
    </lineage>
</organism>
<name>A0A9X6RP30_HYPEX</name>
<sequence length="119" mass="13014">MSDWSFCPRNRLRAVLHDVIVSSDEEWAIMCGLGVPSITTGTPRTSTTLDGPLEPAVVAAIILAIMFIPACVLAYIVGKRGGCRKASGENLPLLQDRRSHAKRRASSVRFVDQSYQDNL</sequence>
<gene>
    <name evidence="2" type="ORF">BV898_19021</name>
</gene>
<keyword evidence="1" id="KW-0472">Membrane</keyword>
<dbReference type="EMBL" id="MTYJ01000433">
    <property type="protein sequence ID" value="OWA54622.1"/>
    <property type="molecule type" value="Genomic_DNA"/>
</dbReference>
<evidence type="ECO:0000313" key="2">
    <source>
        <dbReference type="EMBL" id="OWA54622.1"/>
    </source>
</evidence>
<feature type="transmembrane region" description="Helical" evidence="1">
    <location>
        <begin position="56"/>
        <end position="77"/>
    </location>
</feature>
<accession>A0A9X6RP30</accession>
<keyword evidence="1" id="KW-1133">Transmembrane helix</keyword>
<dbReference type="Proteomes" id="UP000192578">
    <property type="component" value="Unassembled WGS sequence"/>
</dbReference>
<dbReference type="AlphaFoldDB" id="A0A9X6RP30"/>
<reference evidence="3" key="1">
    <citation type="submission" date="2017-01" db="EMBL/GenBank/DDBJ databases">
        <title>Comparative genomics of anhydrobiosis in the tardigrade Hypsibius dujardini.</title>
        <authorList>
            <person name="Yoshida Y."/>
            <person name="Koutsovoulos G."/>
            <person name="Laetsch D."/>
            <person name="Stevens L."/>
            <person name="Kumar S."/>
            <person name="Horikawa D."/>
            <person name="Ishino K."/>
            <person name="Komine S."/>
            <person name="Tomita M."/>
            <person name="Blaxter M."/>
            <person name="Arakawa K."/>
        </authorList>
    </citation>
    <scope>NUCLEOTIDE SEQUENCE [LARGE SCALE GENOMIC DNA]</scope>
    <source>
        <strain evidence="3">Z151</strain>
    </source>
</reference>
<comment type="caution">
    <text evidence="2">The sequence shown here is derived from an EMBL/GenBank/DDBJ whole genome shotgun (WGS) entry which is preliminary data.</text>
</comment>
<keyword evidence="3" id="KW-1185">Reference proteome</keyword>
<protein>
    <submittedName>
        <fullName evidence="2">Uncharacterized protein</fullName>
    </submittedName>
</protein>
<evidence type="ECO:0000313" key="3">
    <source>
        <dbReference type="Proteomes" id="UP000192578"/>
    </source>
</evidence>
<keyword evidence="1" id="KW-0812">Transmembrane</keyword>
<evidence type="ECO:0000256" key="1">
    <source>
        <dbReference type="SAM" id="Phobius"/>
    </source>
</evidence>
<proteinExistence type="predicted"/>